<sequence length="116" mass="13403">MFTLYGIMGAPGVSHTLYYMMFCESRCDSARTEITQVSYADRYIVLFDITLYICSISLLAAHSFEVLHETIDHYDVEPEDTYNVDEKDSMLGAIGGQKRVLSTVRDRSRERFRKQL</sequence>
<reference evidence="1" key="1">
    <citation type="journal article" date="2020" name="Stud. Mycol.">
        <title>101 Dothideomycetes genomes: a test case for predicting lifestyles and emergence of pathogens.</title>
        <authorList>
            <person name="Haridas S."/>
            <person name="Albert R."/>
            <person name="Binder M."/>
            <person name="Bloem J."/>
            <person name="Labutti K."/>
            <person name="Salamov A."/>
            <person name="Andreopoulos B."/>
            <person name="Baker S."/>
            <person name="Barry K."/>
            <person name="Bills G."/>
            <person name="Bluhm B."/>
            <person name="Cannon C."/>
            <person name="Castanera R."/>
            <person name="Culley D."/>
            <person name="Daum C."/>
            <person name="Ezra D."/>
            <person name="Gonzalez J."/>
            <person name="Henrissat B."/>
            <person name="Kuo A."/>
            <person name="Liang C."/>
            <person name="Lipzen A."/>
            <person name="Lutzoni F."/>
            <person name="Magnuson J."/>
            <person name="Mondo S."/>
            <person name="Nolan M."/>
            <person name="Ohm R."/>
            <person name="Pangilinan J."/>
            <person name="Park H.-J."/>
            <person name="Ramirez L."/>
            <person name="Alfaro M."/>
            <person name="Sun H."/>
            <person name="Tritt A."/>
            <person name="Yoshinaga Y."/>
            <person name="Zwiers L.-H."/>
            <person name="Turgeon B."/>
            <person name="Goodwin S."/>
            <person name="Spatafora J."/>
            <person name="Crous P."/>
            <person name="Grigoriev I."/>
        </authorList>
    </citation>
    <scope>NUCLEOTIDE SEQUENCE</scope>
    <source>
        <strain evidence="1">CBS 525.71</strain>
    </source>
</reference>
<gene>
    <name evidence="1" type="ORF">BU25DRAFT_259535</name>
</gene>
<keyword evidence="2" id="KW-1185">Reference proteome</keyword>
<evidence type="ECO:0000313" key="1">
    <source>
        <dbReference type="EMBL" id="KAF2630537.1"/>
    </source>
</evidence>
<comment type="caution">
    <text evidence="1">The sequence shown here is derived from an EMBL/GenBank/DDBJ whole genome shotgun (WGS) entry which is preliminary data.</text>
</comment>
<name>A0ACB6SAK2_9PLEO</name>
<dbReference type="EMBL" id="MU006707">
    <property type="protein sequence ID" value="KAF2630537.1"/>
    <property type="molecule type" value="Genomic_DNA"/>
</dbReference>
<protein>
    <submittedName>
        <fullName evidence="1">Uncharacterized protein</fullName>
    </submittedName>
</protein>
<dbReference type="Proteomes" id="UP000799754">
    <property type="component" value="Unassembled WGS sequence"/>
</dbReference>
<proteinExistence type="predicted"/>
<organism evidence="1 2">
    <name type="scientific">Macroventuria anomochaeta</name>
    <dbReference type="NCBI Taxonomy" id="301207"/>
    <lineage>
        <taxon>Eukaryota</taxon>
        <taxon>Fungi</taxon>
        <taxon>Dikarya</taxon>
        <taxon>Ascomycota</taxon>
        <taxon>Pezizomycotina</taxon>
        <taxon>Dothideomycetes</taxon>
        <taxon>Pleosporomycetidae</taxon>
        <taxon>Pleosporales</taxon>
        <taxon>Pleosporineae</taxon>
        <taxon>Didymellaceae</taxon>
        <taxon>Macroventuria</taxon>
    </lineage>
</organism>
<evidence type="ECO:0000313" key="2">
    <source>
        <dbReference type="Proteomes" id="UP000799754"/>
    </source>
</evidence>
<accession>A0ACB6SAK2</accession>